<feature type="transmembrane region" description="Helical" evidence="1">
    <location>
        <begin position="31"/>
        <end position="50"/>
    </location>
</feature>
<evidence type="ECO:0000256" key="1">
    <source>
        <dbReference type="SAM" id="Phobius"/>
    </source>
</evidence>
<feature type="transmembrane region" description="Helical" evidence="1">
    <location>
        <begin position="95"/>
        <end position="120"/>
    </location>
</feature>
<feature type="transmembrane region" description="Helical" evidence="1">
    <location>
        <begin position="126"/>
        <end position="149"/>
    </location>
</feature>
<dbReference type="Proteomes" id="UP000075260">
    <property type="component" value="Unassembled WGS sequence"/>
</dbReference>
<feature type="transmembrane region" description="Helical" evidence="1">
    <location>
        <begin position="201"/>
        <end position="221"/>
    </location>
</feature>
<sequence>MPLALPFGAIGLVGGWLTADSFHLQPPYEAPRFLLAGVTPITAALLGSYLTKRIGGVGSGGAATSSAGAGAVEAAPAVGAGWMEGPGRWTRRGPIVASLLAVWAIGVAGVVNGMTIGLMVGPAGMIIGAAFGAVFSLPFIPALAVVLLAANRVGRARAGSIVASADRRAVWAATAAVIAVAALGARALFGAPAAPELGRVVAGIGLAAVGALLVVDAVAMARVLALPRRPMGAGAGGGRGDSGEVEVEVEATGEAGGKRSGTGVGMGERVDLGLGDEVHVEVVRPTHAYRGARQIARIVRGDRERAVAALRAGLARGGIALAIGAALWVEPWR</sequence>
<name>A0A150Q166_SORCE</name>
<proteinExistence type="predicted"/>
<organism evidence="2 3">
    <name type="scientific">Sorangium cellulosum</name>
    <name type="common">Polyangium cellulosum</name>
    <dbReference type="NCBI Taxonomy" id="56"/>
    <lineage>
        <taxon>Bacteria</taxon>
        <taxon>Pseudomonadati</taxon>
        <taxon>Myxococcota</taxon>
        <taxon>Polyangia</taxon>
        <taxon>Polyangiales</taxon>
        <taxon>Polyangiaceae</taxon>
        <taxon>Sorangium</taxon>
    </lineage>
</organism>
<comment type="caution">
    <text evidence="2">The sequence shown here is derived from an EMBL/GenBank/DDBJ whole genome shotgun (WGS) entry which is preliminary data.</text>
</comment>
<dbReference type="EMBL" id="JEMA01001159">
    <property type="protein sequence ID" value="KYF61709.1"/>
    <property type="molecule type" value="Genomic_DNA"/>
</dbReference>
<dbReference type="AlphaFoldDB" id="A0A150Q166"/>
<feature type="transmembrane region" description="Helical" evidence="1">
    <location>
        <begin position="308"/>
        <end position="329"/>
    </location>
</feature>
<keyword evidence="1" id="KW-0812">Transmembrane</keyword>
<protein>
    <submittedName>
        <fullName evidence="2">Uncharacterized protein</fullName>
    </submittedName>
</protein>
<keyword evidence="1" id="KW-0472">Membrane</keyword>
<reference evidence="2 3" key="1">
    <citation type="submission" date="2014-02" db="EMBL/GenBank/DDBJ databases">
        <title>The small core and large imbalanced accessory genome model reveals a collaborative survival strategy of Sorangium cellulosum strains in nature.</title>
        <authorList>
            <person name="Han K."/>
            <person name="Peng R."/>
            <person name="Blom J."/>
            <person name="Li Y.-Z."/>
        </authorList>
    </citation>
    <scope>NUCLEOTIDE SEQUENCE [LARGE SCALE GENOMIC DNA]</scope>
    <source>
        <strain evidence="2 3">So0008-312</strain>
    </source>
</reference>
<feature type="transmembrane region" description="Helical" evidence="1">
    <location>
        <begin position="169"/>
        <end position="189"/>
    </location>
</feature>
<accession>A0A150Q166</accession>
<keyword evidence="1" id="KW-1133">Transmembrane helix</keyword>
<gene>
    <name evidence="2" type="ORF">BE15_21030</name>
</gene>
<evidence type="ECO:0000313" key="3">
    <source>
        <dbReference type="Proteomes" id="UP000075260"/>
    </source>
</evidence>
<evidence type="ECO:0000313" key="2">
    <source>
        <dbReference type="EMBL" id="KYF61709.1"/>
    </source>
</evidence>